<evidence type="ECO:0000313" key="9">
    <source>
        <dbReference type="Proteomes" id="UP001232156"/>
    </source>
</evidence>
<dbReference type="PANTHER" id="PTHR24422:SF26">
    <property type="entry name" value="CHEMOTAXIS PROTEIN METHYLTRANSFERASE"/>
    <property type="match status" value="1"/>
</dbReference>
<dbReference type="EC" id="2.1.1.80" evidence="5"/>
<evidence type="ECO:0000256" key="6">
    <source>
        <dbReference type="SAM" id="MobiDB-lite"/>
    </source>
</evidence>
<feature type="domain" description="CheR-type methyltransferase" evidence="7">
    <location>
        <begin position="1"/>
        <end position="269"/>
    </location>
</feature>
<keyword evidence="2 5" id="KW-0489">Methyltransferase</keyword>
<comment type="function">
    <text evidence="5">Methylation of the membrane-bound methyl-accepting chemotaxis proteins (MCP) to form gamma-glutamyl methyl ester residues in MCP.</text>
</comment>
<dbReference type="EMBL" id="JAUZQE010000013">
    <property type="protein sequence ID" value="MDR4125772.1"/>
    <property type="molecule type" value="Genomic_DNA"/>
</dbReference>
<keyword evidence="3 5" id="KW-0808">Transferase</keyword>
<protein>
    <recommendedName>
        <fullName evidence="5">Chemotaxis protein methyltransferase</fullName>
        <ecNumber evidence="5">2.1.1.80</ecNumber>
    </recommendedName>
</protein>
<accession>A0ABU1D5Y6</accession>
<keyword evidence="9" id="KW-1185">Reference proteome</keyword>
<dbReference type="SMART" id="SM00138">
    <property type="entry name" value="MeTrc"/>
    <property type="match status" value="1"/>
</dbReference>
<dbReference type="InterPro" id="IPR022641">
    <property type="entry name" value="CheR_N"/>
</dbReference>
<reference evidence="8 9" key="1">
    <citation type="submission" date="2023-08" db="EMBL/GenBank/DDBJ databases">
        <title>Alcaligenaceae gen. nov., a novel taxon isolated from the sludge of Yixing Pesticide Factory.</title>
        <authorList>
            <person name="Ruan L."/>
        </authorList>
    </citation>
    <scope>NUCLEOTIDE SEQUENCE [LARGE SCALE GENOMIC DNA]</scope>
    <source>
        <strain evidence="8 9">LG-2</strain>
    </source>
</reference>
<dbReference type="Gene3D" id="1.10.155.10">
    <property type="entry name" value="Chemotaxis receptor methyltransferase CheR, N-terminal domain"/>
    <property type="match status" value="1"/>
</dbReference>
<keyword evidence="4 5" id="KW-0949">S-adenosyl-L-methionine</keyword>
<evidence type="ECO:0000256" key="3">
    <source>
        <dbReference type="ARBA" id="ARBA00022679"/>
    </source>
</evidence>
<dbReference type="Gene3D" id="3.40.50.150">
    <property type="entry name" value="Vaccinia Virus protein VP39"/>
    <property type="match status" value="1"/>
</dbReference>
<proteinExistence type="predicted"/>
<comment type="caution">
    <text evidence="8">The sequence shown here is derived from an EMBL/GenBank/DDBJ whole genome shotgun (WGS) entry which is preliminary data.</text>
</comment>
<name>A0ABU1D5Y6_9BURK</name>
<dbReference type="Pfam" id="PF03705">
    <property type="entry name" value="CheR_N"/>
    <property type="match status" value="1"/>
</dbReference>
<dbReference type="SUPFAM" id="SSF53335">
    <property type="entry name" value="S-adenosyl-L-methionine-dependent methyltransferases"/>
    <property type="match status" value="1"/>
</dbReference>
<dbReference type="InterPro" id="IPR026024">
    <property type="entry name" value="Chemotaxis_MeTrfase_CheR"/>
</dbReference>
<dbReference type="Pfam" id="PF01739">
    <property type="entry name" value="CheR"/>
    <property type="match status" value="1"/>
</dbReference>
<evidence type="ECO:0000313" key="8">
    <source>
        <dbReference type="EMBL" id="MDR4125772.1"/>
    </source>
</evidence>
<evidence type="ECO:0000256" key="2">
    <source>
        <dbReference type="ARBA" id="ARBA00022603"/>
    </source>
</evidence>
<feature type="region of interest" description="Disordered" evidence="6">
    <location>
        <begin position="267"/>
        <end position="294"/>
    </location>
</feature>
<dbReference type="CDD" id="cd02440">
    <property type="entry name" value="AdoMet_MTases"/>
    <property type="match status" value="1"/>
</dbReference>
<gene>
    <name evidence="8" type="ORF">Q8947_07205</name>
</gene>
<dbReference type="InterPro" id="IPR029063">
    <property type="entry name" value="SAM-dependent_MTases_sf"/>
</dbReference>
<dbReference type="SUPFAM" id="SSF47757">
    <property type="entry name" value="Chemotaxis receptor methyltransferase CheR, N-terminal domain"/>
    <property type="match status" value="1"/>
</dbReference>
<dbReference type="PROSITE" id="PS50123">
    <property type="entry name" value="CHER"/>
    <property type="match status" value="1"/>
</dbReference>
<organism evidence="8 9">
    <name type="scientific">Yanghanlia caeni</name>
    <dbReference type="NCBI Taxonomy" id="3064283"/>
    <lineage>
        <taxon>Bacteria</taxon>
        <taxon>Pseudomonadati</taxon>
        <taxon>Pseudomonadota</taxon>
        <taxon>Betaproteobacteria</taxon>
        <taxon>Burkholderiales</taxon>
        <taxon>Alcaligenaceae</taxon>
        <taxon>Yanghanlia</taxon>
    </lineage>
</organism>
<dbReference type="InterPro" id="IPR050903">
    <property type="entry name" value="Bact_Chemotaxis_MeTrfase"/>
</dbReference>
<dbReference type="PANTHER" id="PTHR24422">
    <property type="entry name" value="CHEMOTAXIS PROTEIN METHYLTRANSFERASE"/>
    <property type="match status" value="1"/>
</dbReference>
<evidence type="ECO:0000256" key="5">
    <source>
        <dbReference type="PIRNR" id="PIRNR000410"/>
    </source>
</evidence>
<evidence type="ECO:0000256" key="4">
    <source>
        <dbReference type="ARBA" id="ARBA00022691"/>
    </source>
</evidence>
<comment type="catalytic activity">
    <reaction evidence="1 5">
        <text>L-glutamyl-[protein] + S-adenosyl-L-methionine = [protein]-L-glutamate 5-O-methyl ester + S-adenosyl-L-homocysteine</text>
        <dbReference type="Rhea" id="RHEA:24452"/>
        <dbReference type="Rhea" id="RHEA-COMP:10208"/>
        <dbReference type="Rhea" id="RHEA-COMP:10311"/>
        <dbReference type="ChEBI" id="CHEBI:29973"/>
        <dbReference type="ChEBI" id="CHEBI:57856"/>
        <dbReference type="ChEBI" id="CHEBI:59789"/>
        <dbReference type="ChEBI" id="CHEBI:82795"/>
        <dbReference type="EC" id="2.1.1.80"/>
    </reaction>
</comment>
<dbReference type="Proteomes" id="UP001232156">
    <property type="component" value="Unassembled WGS sequence"/>
</dbReference>
<dbReference type="PRINTS" id="PR00996">
    <property type="entry name" value="CHERMTFRASE"/>
</dbReference>
<sequence length="294" mass="33113">MTNLQITPQEFARFQRLIHDIAGVSLADSKMILLVSRLGKRVLGLQLDGFGSYYDLVCADDGECQVMIDLITTHETYFFREQTHFDYLRDTVIAQHPAGEPLSVWSAAASTGEEVYTLAMVLADCLGLNGTWRILGSDISTQSLATARRGQYWLERTRGLPPAMLHKYCLKGVRRQAGSFIVAADLRRNTRFQQINLNVPLPDIGRFHVVFLRNVMIYFDEDTKREVVRRIIETLHPGGYLFVGHSESLSGLDTQLETVRPSIYRLPTSPRPSHRPPAATQALSDFALSTEMPD</sequence>
<dbReference type="PIRSF" id="PIRSF000410">
    <property type="entry name" value="CheR"/>
    <property type="match status" value="1"/>
</dbReference>
<dbReference type="RefSeq" id="WP_165278116.1">
    <property type="nucleotide sequence ID" value="NZ_JAUZQE010000013.1"/>
</dbReference>
<dbReference type="InterPro" id="IPR022642">
    <property type="entry name" value="CheR_C"/>
</dbReference>
<evidence type="ECO:0000259" key="7">
    <source>
        <dbReference type="PROSITE" id="PS50123"/>
    </source>
</evidence>
<dbReference type="InterPro" id="IPR000780">
    <property type="entry name" value="CheR_MeTrfase"/>
</dbReference>
<evidence type="ECO:0000256" key="1">
    <source>
        <dbReference type="ARBA" id="ARBA00001541"/>
    </source>
</evidence>
<dbReference type="InterPro" id="IPR036804">
    <property type="entry name" value="CheR_N_sf"/>
</dbReference>